<gene>
    <name evidence="2" type="ORF">J5N97_021883</name>
</gene>
<keyword evidence="3" id="KW-1185">Reference proteome</keyword>
<dbReference type="PANTHER" id="PTHR33473:SF13">
    <property type="entry name" value="ATP-DEPENDENT CLP PROTEASE ADAPTER PROTEIN CLPS2, CHLOROPLASTIC"/>
    <property type="match status" value="1"/>
</dbReference>
<dbReference type="Gene3D" id="3.30.1390.10">
    <property type="match status" value="1"/>
</dbReference>
<dbReference type="PANTHER" id="PTHR33473">
    <property type="entry name" value="ATP-DEPENDENT CLP PROTEASE ADAPTER PROTEIN CLPS1, CHLOROPLASTIC"/>
    <property type="match status" value="1"/>
</dbReference>
<dbReference type="AlphaFoldDB" id="A0A9D5C9B0"/>
<evidence type="ECO:0000313" key="3">
    <source>
        <dbReference type="Proteomes" id="UP001085076"/>
    </source>
</evidence>
<dbReference type="EMBL" id="JAGGNH010000006">
    <property type="protein sequence ID" value="KAJ0969006.1"/>
    <property type="molecule type" value="Genomic_DNA"/>
</dbReference>
<evidence type="ECO:0000313" key="2">
    <source>
        <dbReference type="EMBL" id="KAJ0969006.1"/>
    </source>
</evidence>
<accession>A0A9D5C9B0</accession>
<proteinExistence type="predicted"/>
<dbReference type="InterPro" id="IPR022935">
    <property type="entry name" value="ClpS"/>
</dbReference>
<reference evidence="2" key="1">
    <citation type="submission" date="2021-03" db="EMBL/GenBank/DDBJ databases">
        <authorList>
            <person name="Li Z."/>
            <person name="Yang C."/>
        </authorList>
    </citation>
    <scope>NUCLEOTIDE SEQUENCE</scope>
    <source>
        <strain evidence="2">Dzin_1.0</strain>
        <tissue evidence="2">Leaf</tissue>
    </source>
</reference>
<reference evidence="2" key="2">
    <citation type="journal article" date="2022" name="Hortic Res">
        <title>The genome of Dioscorea zingiberensis sheds light on the biosynthesis, origin and evolution of the medicinally important diosgenin saponins.</title>
        <authorList>
            <person name="Li Y."/>
            <person name="Tan C."/>
            <person name="Li Z."/>
            <person name="Guo J."/>
            <person name="Li S."/>
            <person name="Chen X."/>
            <person name="Wang C."/>
            <person name="Dai X."/>
            <person name="Yang H."/>
            <person name="Song W."/>
            <person name="Hou L."/>
            <person name="Xu J."/>
            <person name="Tong Z."/>
            <person name="Xu A."/>
            <person name="Yuan X."/>
            <person name="Wang W."/>
            <person name="Yang Q."/>
            <person name="Chen L."/>
            <person name="Sun Z."/>
            <person name="Wang K."/>
            <person name="Pan B."/>
            <person name="Chen J."/>
            <person name="Bao Y."/>
            <person name="Liu F."/>
            <person name="Qi X."/>
            <person name="Gang D.R."/>
            <person name="Wen J."/>
            <person name="Li J."/>
        </authorList>
    </citation>
    <scope>NUCLEOTIDE SEQUENCE</scope>
    <source>
        <strain evidence="2">Dzin_1.0</strain>
    </source>
</reference>
<feature type="domain" description="Adaptor protein ClpS core" evidence="1">
    <location>
        <begin position="106"/>
        <end position="170"/>
    </location>
</feature>
<dbReference type="Pfam" id="PF02617">
    <property type="entry name" value="ClpS"/>
    <property type="match status" value="1"/>
</dbReference>
<comment type="caution">
    <text evidence="2">The sequence shown here is derived from an EMBL/GenBank/DDBJ whole genome shotgun (WGS) entry which is preliminary data.</text>
</comment>
<dbReference type="Proteomes" id="UP001085076">
    <property type="component" value="Miscellaneous, Linkage group lg06"/>
</dbReference>
<sequence length="182" mass="19492">MAISSSAAAMAMLRPSNTFSAPSPTMISIASKPLSAKSPAWENSNRPRGSSLCVSSRNGFGSLRGGAGVLERPTFDQSQFDPIPQVEEGGDIGKSIAKSRIGSGGSYRVLLIDDERHTESLVETNLPKVIPSLTVSDARKLFHESQENGVAIVLVTVKEHAEFYVQMMLRCGLRSALEPDSN</sequence>
<dbReference type="SUPFAM" id="SSF54736">
    <property type="entry name" value="ClpS-like"/>
    <property type="match status" value="1"/>
</dbReference>
<organism evidence="2 3">
    <name type="scientific">Dioscorea zingiberensis</name>
    <dbReference type="NCBI Taxonomy" id="325984"/>
    <lineage>
        <taxon>Eukaryota</taxon>
        <taxon>Viridiplantae</taxon>
        <taxon>Streptophyta</taxon>
        <taxon>Embryophyta</taxon>
        <taxon>Tracheophyta</taxon>
        <taxon>Spermatophyta</taxon>
        <taxon>Magnoliopsida</taxon>
        <taxon>Liliopsida</taxon>
        <taxon>Dioscoreales</taxon>
        <taxon>Dioscoreaceae</taxon>
        <taxon>Dioscorea</taxon>
    </lineage>
</organism>
<name>A0A9D5C9B0_9LILI</name>
<dbReference type="GO" id="GO:0006508">
    <property type="term" value="P:proteolysis"/>
    <property type="evidence" value="ECO:0007669"/>
    <property type="project" value="InterPro"/>
</dbReference>
<dbReference type="InterPro" id="IPR014719">
    <property type="entry name" value="Ribosomal_bL12_C/ClpS-like"/>
</dbReference>
<evidence type="ECO:0000259" key="1">
    <source>
        <dbReference type="Pfam" id="PF02617"/>
    </source>
</evidence>
<protein>
    <recommendedName>
        <fullName evidence="1">Adaptor protein ClpS core domain-containing protein</fullName>
    </recommendedName>
</protein>
<dbReference type="GO" id="GO:0030163">
    <property type="term" value="P:protein catabolic process"/>
    <property type="evidence" value="ECO:0007669"/>
    <property type="project" value="InterPro"/>
</dbReference>
<dbReference type="OrthoDB" id="2015242at2759"/>
<dbReference type="InterPro" id="IPR003769">
    <property type="entry name" value="ClpS_core"/>
</dbReference>